<evidence type="ECO:0000256" key="6">
    <source>
        <dbReference type="SAM" id="Phobius"/>
    </source>
</evidence>
<keyword evidence="3 6" id="KW-1133">Transmembrane helix</keyword>
<feature type="compositionally biased region" description="Low complexity" evidence="5">
    <location>
        <begin position="54"/>
        <end position="64"/>
    </location>
</feature>
<dbReference type="Proteomes" id="UP000610846">
    <property type="component" value="Unassembled WGS sequence"/>
</dbReference>
<evidence type="ECO:0000259" key="7">
    <source>
        <dbReference type="Pfam" id="PF05154"/>
    </source>
</evidence>
<accession>A0A927J113</accession>
<feature type="compositionally biased region" description="Pro residues" evidence="5">
    <location>
        <begin position="65"/>
        <end position="79"/>
    </location>
</feature>
<protein>
    <submittedName>
        <fullName evidence="8">NINE protein</fullName>
    </submittedName>
</protein>
<dbReference type="EMBL" id="JACYHB010000010">
    <property type="protein sequence ID" value="MBD8079898.1"/>
    <property type="molecule type" value="Genomic_DNA"/>
</dbReference>
<dbReference type="InterPro" id="IPR007829">
    <property type="entry name" value="TM2"/>
</dbReference>
<gene>
    <name evidence="8" type="ORF">IF651_12615</name>
</gene>
<keyword evidence="4 6" id="KW-0472">Membrane</keyword>
<evidence type="ECO:0000256" key="3">
    <source>
        <dbReference type="ARBA" id="ARBA00022989"/>
    </source>
</evidence>
<feature type="transmembrane region" description="Helical" evidence="6">
    <location>
        <begin position="108"/>
        <end position="126"/>
    </location>
</feature>
<evidence type="ECO:0000256" key="4">
    <source>
        <dbReference type="ARBA" id="ARBA00023136"/>
    </source>
</evidence>
<dbReference type="Pfam" id="PF05154">
    <property type="entry name" value="TM2"/>
    <property type="match status" value="1"/>
</dbReference>
<evidence type="ECO:0000256" key="2">
    <source>
        <dbReference type="ARBA" id="ARBA00022692"/>
    </source>
</evidence>
<feature type="domain" description="TM2" evidence="7">
    <location>
        <begin position="105"/>
        <end position="146"/>
    </location>
</feature>
<comment type="subcellular location">
    <subcellularLocation>
        <location evidence="1">Membrane</location>
        <topology evidence="1">Multi-pass membrane protein</topology>
    </subcellularLocation>
</comment>
<dbReference type="AlphaFoldDB" id="A0A927J113"/>
<evidence type="ECO:0000313" key="8">
    <source>
        <dbReference type="EMBL" id="MBD8079898.1"/>
    </source>
</evidence>
<feature type="region of interest" description="Disordered" evidence="5">
    <location>
        <begin position="1"/>
        <end position="84"/>
    </location>
</feature>
<organism evidence="8 9">
    <name type="scientific">Cellulosimicrobium arenosum</name>
    <dbReference type="NCBI Taxonomy" id="2708133"/>
    <lineage>
        <taxon>Bacteria</taxon>
        <taxon>Bacillati</taxon>
        <taxon>Actinomycetota</taxon>
        <taxon>Actinomycetes</taxon>
        <taxon>Micrococcales</taxon>
        <taxon>Promicromonosporaceae</taxon>
        <taxon>Cellulosimicrobium</taxon>
    </lineage>
</organism>
<comment type="caution">
    <text evidence="8">The sequence shown here is derived from an EMBL/GenBank/DDBJ whole genome shotgun (WGS) entry which is preliminary data.</text>
</comment>
<dbReference type="GO" id="GO:0016020">
    <property type="term" value="C:membrane"/>
    <property type="evidence" value="ECO:0007669"/>
    <property type="project" value="UniProtKB-SubCell"/>
</dbReference>
<evidence type="ECO:0000256" key="5">
    <source>
        <dbReference type="SAM" id="MobiDB-lite"/>
    </source>
</evidence>
<name>A0A927J113_9MICO</name>
<keyword evidence="9" id="KW-1185">Reference proteome</keyword>
<keyword evidence="2 6" id="KW-0812">Transmembrane</keyword>
<sequence>MPEPPARSPVSENPYHQQPPQPGEPNVPGDQPVYGQPPQGAPYGTPANPPYGHAPQGAPFGQPAGQPPYGPPAGQPPYGQPGAAYPPVAPGYGYGYDPNQDPAAKSRLAAGLLGILLGSLGIHRFYLGYTGIGLTMLLVSVLGAFPTFGLAPVAVSVWGLVEGILYLTAKQGSYAVDSTGRPLRA</sequence>
<reference evidence="8" key="2">
    <citation type="submission" date="2020-09" db="EMBL/GenBank/DDBJ databases">
        <authorList>
            <person name="Yu Y."/>
        </authorList>
    </citation>
    <scope>NUCLEOTIDE SEQUENCE</scope>
    <source>
        <strain evidence="8">KCTC 49039</strain>
    </source>
</reference>
<feature type="transmembrane region" description="Helical" evidence="6">
    <location>
        <begin position="132"/>
        <end position="161"/>
    </location>
</feature>
<reference evidence="8" key="1">
    <citation type="journal article" date="2018" name="Curr. Microbiol.">
        <title>Cellulosimicrobium arenosum sp. nov., Isolated from Marine Sediment Sand.</title>
        <authorList>
            <person name="Oh M."/>
            <person name="Kim J.H."/>
            <person name="Yoon J.H."/>
            <person name="Schumann P."/>
            <person name="Kim W."/>
        </authorList>
    </citation>
    <scope>NUCLEOTIDE SEQUENCE</scope>
    <source>
        <strain evidence="8">KCTC 49039</strain>
    </source>
</reference>
<evidence type="ECO:0000256" key="1">
    <source>
        <dbReference type="ARBA" id="ARBA00004141"/>
    </source>
</evidence>
<evidence type="ECO:0000313" key="9">
    <source>
        <dbReference type="Proteomes" id="UP000610846"/>
    </source>
</evidence>
<proteinExistence type="predicted"/>